<dbReference type="Pfam" id="PF00581">
    <property type="entry name" value="Rhodanese"/>
    <property type="match status" value="1"/>
</dbReference>
<dbReference type="SUPFAM" id="SSF52821">
    <property type="entry name" value="Rhodanese/Cell cycle control phosphatase"/>
    <property type="match status" value="1"/>
</dbReference>
<dbReference type="AlphaFoldDB" id="A0A171CPJ3"/>
<evidence type="ECO:0000259" key="2">
    <source>
        <dbReference type="PROSITE" id="PS50206"/>
    </source>
</evidence>
<dbReference type="Gene3D" id="3.40.250.10">
    <property type="entry name" value="Rhodanese-like domain"/>
    <property type="match status" value="1"/>
</dbReference>
<keyword evidence="3" id="KW-0808">Transferase</keyword>
<feature type="transmembrane region" description="Helical" evidence="1">
    <location>
        <begin position="125"/>
        <end position="143"/>
    </location>
</feature>
<accession>A0A171CPJ3</accession>
<feature type="transmembrane region" description="Helical" evidence="1">
    <location>
        <begin position="149"/>
        <end position="173"/>
    </location>
</feature>
<keyword evidence="1" id="KW-0812">Transmembrane</keyword>
<keyword evidence="4" id="KW-1185">Reference proteome</keyword>
<keyword evidence="1" id="KW-0472">Membrane</keyword>
<dbReference type="Gene3D" id="6.10.140.1340">
    <property type="match status" value="1"/>
</dbReference>
<gene>
    <name evidence="3" type="ORF">PS9374_02675</name>
</gene>
<dbReference type="RefSeq" id="WP_068897142.1">
    <property type="nucleotide sequence ID" value="NZ_BDCX01000006.1"/>
</dbReference>
<dbReference type="Pfam" id="PF11127">
    <property type="entry name" value="YgaP-like_TM"/>
    <property type="match status" value="1"/>
</dbReference>
<dbReference type="GO" id="GO:0004792">
    <property type="term" value="F:thiosulfate-cyanide sulfurtransferase activity"/>
    <property type="evidence" value="ECO:0007669"/>
    <property type="project" value="TreeGrafter"/>
</dbReference>
<reference evidence="3 4" key="1">
    <citation type="journal article" date="2016" name="Genome Announc.">
        <title>Draft Genome Sequence of Planomonospora sphaerica JCM9374, a Rare Actinomycete.</title>
        <authorList>
            <person name="Dohra H."/>
            <person name="Suzuki T."/>
            <person name="Inoue Y."/>
            <person name="Kodani S."/>
        </authorList>
    </citation>
    <scope>NUCLEOTIDE SEQUENCE [LARGE SCALE GENOMIC DNA]</scope>
    <source>
        <strain evidence="3 4">JCM 9374</strain>
    </source>
</reference>
<keyword evidence="1" id="KW-1133">Transmembrane helix</keyword>
<dbReference type="InterPro" id="IPR036873">
    <property type="entry name" value="Rhodanese-like_dom_sf"/>
</dbReference>
<evidence type="ECO:0000313" key="4">
    <source>
        <dbReference type="Proteomes" id="UP000077701"/>
    </source>
</evidence>
<dbReference type="PANTHER" id="PTHR44086:SF10">
    <property type="entry name" value="THIOSULFATE SULFURTRANSFERASE_RHODANESE-LIKE DOMAIN-CONTAINING PROTEIN 3"/>
    <property type="match status" value="1"/>
</dbReference>
<dbReference type="SMART" id="SM00450">
    <property type="entry name" value="RHOD"/>
    <property type="match status" value="1"/>
</dbReference>
<dbReference type="EMBL" id="BDCX01000006">
    <property type="protein sequence ID" value="GAT67022.1"/>
    <property type="molecule type" value="Genomic_DNA"/>
</dbReference>
<name>A0A171CPJ3_9ACTN</name>
<sequence>MTAADTPKAPAALDTAALRRLLESGDAPRLIDVRTPGEFETAHIPGSYNVPLDLLREHRAELRAHLDEQVVLVCRSGQRAASAEQALAAAGLPNLRVLSGGISAWQAAGAPVATGRPRWELERQVRLVAGSIVLASVLASAVFEPAKWIAAAIGGGLTFAALSNTCAMGMALARLPYNRGPRTDLATVLGALADERK</sequence>
<evidence type="ECO:0000313" key="3">
    <source>
        <dbReference type="EMBL" id="GAT67022.1"/>
    </source>
</evidence>
<protein>
    <submittedName>
        <fullName evidence="3">Sulfurtransferase</fullName>
    </submittedName>
</protein>
<dbReference type="PANTHER" id="PTHR44086">
    <property type="entry name" value="THIOSULFATE SULFURTRANSFERASE RDL2, MITOCHONDRIAL-RELATED"/>
    <property type="match status" value="1"/>
</dbReference>
<organism evidence="3 4">
    <name type="scientific">Planomonospora sphaerica</name>
    <dbReference type="NCBI Taxonomy" id="161355"/>
    <lineage>
        <taxon>Bacteria</taxon>
        <taxon>Bacillati</taxon>
        <taxon>Actinomycetota</taxon>
        <taxon>Actinomycetes</taxon>
        <taxon>Streptosporangiales</taxon>
        <taxon>Streptosporangiaceae</taxon>
        <taxon>Planomonospora</taxon>
    </lineage>
</organism>
<dbReference type="InterPro" id="IPR001763">
    <property type="entry name" value="Rhodanese-like_dom"/>
</dbReference>
<dbReference type="OrthoDB" id="9800872at2"/>
<dbReference type="STRING" id="161355.PS9374_02675"/>
<reference evidence="4" key="2">
    <citation type="submission" date="2016-04" db="EMBL/GenBank/DDBJ databases">
        <title>Planomonospora sphaerica JCM9374 whole genome shotgun sequence.</title>
        <authorList>
            <person name="Suzuki T."/>
            <person name="Dohra H."/>
            <person name="Kodani S."/>
        </authorList>
    </citation>
    <scope>NUCLEOTIDE SEQUENCE [LARGE SCALE GENOMIC DNA]</scope>
    <source>
        <strain evidence="4">JCM 9374</strain>
    </source>
</reference>
<dbReference type="PROSITE" id="PS50206">
    <property type="entry name" value="RHODANESE_3"/>
    <property type="match status" value="1"/>
</dbReference>
<dbReference type="Proteomes" id="UP000077701">
    <property type="component" value="Unassembled WGS sequence"/>
</dbReference>
<dbReference type="InterPro" id="IPR021309">
    <property type="entry name" value="YgaP-like_TM"/>
</dbReference>
<feature type="domain" description="Rhodanese" evidence="2">
    <location>
        <begin position="24"/>
        <end position="114"/>
    </location>
</feature>
<dbReference type="CDD" id="cd00158">
    <property type="entry name" value="RHOD"/>
    <property type="match status" value="1"/>
</dbReference>
<comment type="caution">
    <text evidence="3">The sequence shown here is derived from an EMBL/GenBank/DDBJ whole genome shotgun (WGS) entry which is preliminary data.</text>
</comment>
<evidence type="ECO:0000256" key="1">
    <source>
        <dbReference type="SAM" id="Phobius"/>
    </source>
</evidence>
<proteinExistence type="predicted"/>